<protein>
    <submittedName>
        <fullName evidence="7">S8 family serine peptidase</fullName>
    </submittedName>
</protein>
<dbReference type="PRINTS" id="PR00723">
    <property type="entry name" value="SUBTILISIN"/>
</dbReference>
<dbReference type="SUPFAM" id="SSF52743">
    <property type="entry name" value="Subtilisin-like"/>
    <property type="match status" value="1"/>
</dbReference>
<feature type="domain" description="Peptidase S8/S53" evidence="6">
    <location>
        <begin position="215"/>
        <end position="444"/>
    </location>
</feature>
<dbReference type="InterPro" id="IPR023828">
    <property type="entry name" value="Peptidase_S8_Ser-AS"/>
</dbReference>
<evidence type="ECO:0000256" key="1">
    <source>
        <dbReference type="ARBA" id="ARBA00011073"/>
    </source>
</evidence>
<comment type="caution">
    <text evidence="7">The sequence shown here is derived from an EMBL/GenBank/DDBJ whole genome shotgun (WGS) entry which is preliminary data.</text>
</comment>
<name>A0ABT9IIT4_9ACTN</name>
<dbReference type="InterPro" id="IPR036852">
    <property type="entry name" value="Peptidase_S8/S53_dom_sf"/>
</dbReference>
<keyword evidence="8" id="KW-1185">Reference proteome</keyword>
<evidence type="ECO:0000313" key="8">
    <source>
        <dbReference type="Proteomes" id="UP001233673"/>
    </source>
</evidence>
<dbReference type="InterPro" id="IPR050131">
    <property type="entry name" value="Peptidase_S8_subtilisin-like"/>
</dbReference>
<keyword evidence="2" id="KW-0645">Protease</keyword>
<comment type="caution">
    <text evidence="5">Lacks conserved residue(s) required for the propagation of feature annotation.</text>
</comment>
<evidence type="ECO:0000256" key="5">
    <source>
        <dbReference type="PROSITE-ProRule" id="PRU01240"/>
    </source>
</evidence>
<comment type="similarity">
    <text evidence="1 5">Belongs to the peptidase S8 family.</text>
</comment>
<evidence type="ECO:0000256" key="2">
    <source>
        <dbReference type="ARBA" id="ARBA00022670"/>
    </source>
</evidence>
<dbReference type="Pfam" id="PF00082">
    <property type="entry name" value="Peptidase_S8"/>
    <property type="match status" value="1"/>
</dbReference>
<dbReference type="PROSITE" id="PS51892">
    <property type="entry name" value="SUBTILASE"/>
    <property type="match status" value="1"/>
</dbReference>
<dbReference type="PANTHER" id="PTHR43806">
    <property type="entry name" value="PEPTIDASE S8"/>
    <property type="match status" value="1"/>
</dbReference>
<evidence type="ECO:0000256" key="4">
    <source>
        <dbReference type="ARBA" id="ARBA00022825"/>
    </source>
</evidence>
<dbReference type="PANTHER" id="PTHR43806:SF11">
    <property type="entry name" value="CEREVISIN-RELATED"/>
    <property type="match status" value="1"/>
</dbReference>
<sequence>MAKEKRPGGATTSPGPGHPELIIVMAPGADVRATPSGVSAASDAVADALTAALAQAGARMLPLFGASEDRVRAASEGVAGSPDVPDLAAFYHVQAPEDRLESLAESLGQLDGVETAYVKPPAEPAATTLNDMAPDTSEAPAATPSFEARQGYLDAAPGGIDARYAWTVAGGRGAGVRIIDCEWGWRFTHEDLSQNSSGVLVGSSLGYDADPTAVTANNRAVNHGTAVVGEIGGDTNALGITGIAPDAAVGAASFASFSSASTITRAADKLGAGDIILLEIHRPGPRHNFQARNDQLGYVAVEWWPDDFAAIRYAVAKGIIVVEAAGNGAENLDDGLYDARPAAFPSSWRNPFNPVNPSSHAVLVGAGAPPPGTHGNNHGADRSRLGFSNHGRRVDCQGWGREVTTTGYGDLQGGSATDLWYTDGFSGTSSASPIVVGALACAQGIIRAQGGTPLTSSAAIAALRASGSPQQDQPGRPATQRIGNRPNLRQLIPQVADGWSNNRTVVRTHAKNSAQMAWVILNGTGWIRVAPRAPDGVTNNLAVLSEALANGRKVDVLLQMGSITQATVR</sequence>
<gene>
    <name evidence="7" type="ORF">QOZ88_22890</name>
</gene>
<keyword evidence="3" id="KW-0378">Hydrolase</keyword>
<reference evidence="8" key="1">
    <citation type="submission" date="2023-05" db="EMBL/GenBank/DDBJ databases">
        <title>Draft genome of Pseudofrankia sp. BMG5.37.</title>
        <authorList>
            <person name="Gtari M."/>
            <person name="Ghodhbane F."/>
            <person name="Sbissi I."/>
        </authorList>
    </citation>
    <scope>NUCLEOTIDE SEQUENCE [LARGE SCALE GENOMIC DNA]</scope>
    <source>
        <strain evidence="8">BMG 814</strain>
    </source>
</reference>
<dbReference type="InterPro" id="IPR000209">
    <property type="entry name" value="Peptidase_S8/S53_dom"/>
</dbReference>
<organism evidence="7 8">
    <name type="scientific">Blastococcus carthaginiensis</name>
    <dbReference type="NCBI Taxonomy" id="3050034"/>
    <lineage>
        <taxon>Bacteria</taxon>
        <taxon>Bacillati</taxon>
        <taxon>Actinomycetota</taxon>
        <taxon>Actinomycetes</taxon>
        <taxon>Geodermatophilales</taxon>
        <taxon>Geodermatophilaceae</taxon>
        <taxon>Blastococcus</taxon>
    </lineage>
</organism>
<dbReference type="RefSeq" id="WP_306001987.1">
    <property type="nucleotide sequence ID" value="NZ_JASNFN010000054.1"/>
</dbReference>
<dbReference type="Proteomes" id="UP001233673">
    <property type="component" value="Unassembled WGS sequence"/>
</dbReference>
<accession>A0ABT9IIT4</accession>
<evidence type="ECO:0000313" key="7">
    <source>
        <dbReference type="EMBL" id="MDP5185491.1"/>
    </source>
</evidence>
<dbReference type="PROSITE" id="PS00138">
    <property type="entry name" value="SUBTILASE_SER"/>
    <property type="match status" value="1"/>
</dbReference>
<evidence type="ECO:0000256" key="3">
    <source>
        <dbReference type="ARBA" id="ARBA00022801"/>
    </source>
</evidence>
<keyword evidence="4" id="KW-0720">Serine protease</keyword>
<dbReference type="InterPro" id="IPR015500">
    <property type="entry name" value="Peptidase_S8_subtilisin-rel"/>
</dbReference>
<dbReference type="Gene3D" id="3.40.50.200">
    <property type="entry name" value="Peptidase S8/S53 domain"/>
    <property type="match status" value="1"/>
</dbReference>
<dbReference type="EMBL" id="JASNFN010000054">
    <property type="protein sequence ID" value="MDP5185491.1"/>
    <property type="molecule type" value="Genomic_DNA"/>
</dbReference>
<proteinExistence type="inferred from homology"/>
<evidence type="ECO:0000259" key="6">
    <source>
        <dbReference type="Pfam" id="PF00082"/>
    </source>
</evidence>